<evidence type="ECO:0000313" key="2">
    <source>
        <dbReference type="Proteomes" id="UP000324222"/>
    </source>
</evidence>
<dbReference type="AlphaFoldDB" id="A0A5B7FZ89"/>
<name>A0A5B7FZ89_PORTR</name>
<dbReference type="Proteomes" id="UP000324222">
    <property type="component" value="Unassembled WGS sequence"/>
</dbReference>
<dbReference type="EMBL" id="VSRR010009334">
    <property type="protein sequence ID" value="MPC50188.1"/>
    <property type="molecule type" value="Genomic_DNA"/>
</dbReference>
<proteinExistence type="predicted"/>
<dbReference type="PANTHER" id="PTHR45823">
    <property type="entry name" value="T-SNARE COILED-COIL HOMOLOGY DOMAIN-CONTAINING PROTEIN"/>
    <property type="match status" value="1"/>
</dbReference>
<protein>
    <submittedName>
        <fullName evidence="1">Uncharacterized protein</fullName>
    </submittedName>
</protein>
<accession>A0A5B7FZ89</accession>
<evidence type="ECO:0000313" key="1">
    <source>
        <dbReference type="EMBL" id="MPC50188.1"/>
    </source>
</evidence>
<keyword evidence="2" id="KW-1185">Reference proteome</keyword>
<reference evidence="1 2" key="1">
    <citation type="submission" date="2019-05" db="EMBL/GenBank/DDBJ databases">
        <title>Another draft genome of Portunus trituberculatus and its Hox gene families provides insights of decapod evolution.</title>
        <authorList>
            <person name="Jeong J.-H."/>
            <person name="Song I."/>
            <person name="Kim S."/>
            <person name="Choi T."/>
            <person name="Kim D."/>
            <person name="Ryu S."/>
            <person name="Kim W."/>
        </authorList>
    </citation>
    <scope>NUCLEOTIDE SEQUENCE [LARGE SCALE GENOMIC DNA]</scope>
    <source>
        <tissue evidence="1">Muscle</tissue>
    </source>
</reference>
<organism evidence="1 2">
    <name type="scientific">Portunus trituberculatus</name>
    <name type="common">Swimming crab</name>
    <name type="synonym">Neptunus trituberculatus</name>
    <dbReference type="NCBI Taxonomy" id="210409"/>
    <lineage>
        <taxon>Eukaryota</taxon>
        <taxon>Metazoa</taxon>
        <taxon>Ecdysozoa</taxon>
        <taxon>Arthropoda</taxon>
        <taxon>Crustacea</taxon>
        <taxon>Multicrustacea</taxon>
        <taxon>Malacostraca</taxon>
        <taxon>Eumalacostraca</taxon>
        <taxon>Eucarida</taxon>
        <taxon>Decapoda</taxon>
        <taxon>Pleocyemata</taxon>
        <taxon>Brachyura</taxon>
        <taxon>Eubrachyura</taxon>
        <taxon>Portunoidea</taxon>
        <taxon>Portunidae</taxon>
        <taxon>Portuninae</taxon>
        <taxon>Portunus</taxon>
    </lineage>
</organism>
<dbReference type="PANTHER" id="PTHR45823:SF1">
    <property type="entry name" value="T-SNARE COILED-COIL HOMOLOGY DOMAIN-CONTAINING PROTEIN"/>
    <property type="match status" value="1"/>
</dbReference>
<comment type="caution">
    <text evidence="1">The sequence shown here is derived from an EMBL/GenBank/DDBJ whole genome shotgun (WGS) entry which is preliminary data.</text>
</comment>
<gene>
    <name evidence="1" type="ORF">E2C01_044011</name>
</gene>
<dbReference type="OrthoDB" id="8300685at2759"/>
<sequence>MHPRSLVISAAVAARRSRHTCGTCLHPRMTLSPHHNLCRHRPSLDPPVQLKPDEFGGQVAWEAYQAQLELLAQGQGWRDQEKALQLMPSLHRPVPEILAHMMANQRSTYTTVAEALRREQLKGRTCQQGVSLPQLAQAVESLVRHAYPVAPEEMVAVLSRDAFIGALEDQQVQI</sequence>